<dbReference type="InterPro" id="IPR001347">
    <property type="entry name" value="SIS_dom"/>
</dbReference>
<dbReference type="CDD" id="cd05009">
    <property type="entry name" value="SIS_GlmS_GlmD_2"/>
    <property type="match status" value="1"/>
</dbReference>
<dbReference type="GO" id="GO:1901135">
    <property type="term" value="P:carbohydrate derivative metabolic process"/>
    <property type="evidence" value="ECO:0007669"/>
    <property type="project" value="InterPro"/>
</dbReference>
<dbReference type="PANTHER" id="PTHR10937:SF8">
    <property type="entry name" value="AMINOTRANSFERASE-RELATED"/>
    <property type="match status" value="1"/>
</dbReference>
<dbReference type="SUPFAM" id="SSF53697">
    <property type="entry name" value="SIS domain"/>
    <property type="match status" value="1"/>
</dbReference>
<accession>A0A4R0PCD0</accession>
<protein>
    <submittedName>
        <fullName evidence="4">SIS domain-containing protein</fullName>
    </submittedName>
</protein>
<dbReference type="InterPro" id="IPR035490">
    <property type="entry name" value="GlmS/FrlB_SIS"/>
</dbReference>
<comment type="caution">
    <text evidence="4">The sequence shown here is derived from an EMBL/GenBank/DDBJ whole genome shotgun (WGS) entry which is preliminary data.</text>
</comment>
<dbReference type="EMBL" id="SJST01000002">
    <property type="protein sequence ID" value="TCD15120.1"/>
    <property type="molecule type" value="Genomic_DNA"/>
</dbReference>
<keyword evidence="1" id="KW-0032">Aminotransferase</keyword>
<keyword evidence="1" id="KW-0808">Transferase</keyword>
<dbReference type="InterPro" id="IPR035466">
    <property type="entry name" value="GlmS/AgaS_SIS"/>
</dbReference>
<name>A0A4R0PCD0_9HYPH</name>
<keyword evidence="2" id="KW-0677">Repeat</keyword>
<evidence type="ECO:0000313" key="5">
    <source>
        <dbReference type="Proteomes" id="UP000291301"/>
    </source>
</evidence>
<gene>
    <name evidence="4" type="ORF">E0D97_06110</name>
</gene>
<reference evidence="4 5" key="1">
    <citation type="journal article" date="2015" name="Antonie Van Leeuwenhoek">
        <title>Oricola cellulosilytica gen. nov., sp. nov., a cellulose-degrading bacterium of the family Phyllobacteriaceae isolated from surface seashore water, and emended descriptions of Mesorhizobium loti and Phyllobacterium myrsinacearum.</title>
        <authorList>
            <person name="Hameed A."/>
            <person name="Shahina M."/>
            <person name="Lai W.A."/>
            <person name="Lin S.Y."/>
            <person name="Young L.S."/>
            <person name="Liu Y.C."/>
            <person name="Hsu Y.H."/>
            <person name="Young C.C."/>
        </authorList>
    </citation>
    <scope>NUCLEOTIDE SEQUENCE [LARGE SCALE GENOMIC DNA]</scope>
    <source>
        <strain evidence="4 5">KCTC 52183</strain>
    </source>
</reference>
<feature type="domain" description="SIS" evidence="3">
    <location>
        <begin position="195"/>
        <end position="326"/>
    </location>
</feature>
<dbReference type="RefSeq" id="WP_131566765.1">
    <property type="nucleotide sequence ID" value="NZ_JAINFK010000004.1"/>
</dbReference>
<dbReference type="CDD" id="cd05008">
    <property type="entry name" value="SIS_GlmS_GlmD_1"/>
    <property type="match status" value="1"/>
</dbReference>
<evidence type="ECO:0000256" key="2">
    <source>
        <dbReference type="ARBA" id="ARBA00022737"/>
    </source>
</evidence>
<dbReference type="GO" id="GO:0097367">
    <property type="term" value="F:carbohydrate derivative binding"/>
    <property type="evidence" value="ECO:0007669"/>
    <property type="project" value="InterPro"/>
</dbReference>
<evidence type="ECO:0000256" key="1">
    <source>
        <dbReference type="ARBA" id="ARBA00022576"/>
    </source>
</evidence>
<dbReference type="PROSITE" id="PS51464">
    <property type="entry name" value="SIS"/>
    <property type="match status" value="2"/>
</dbReference>
<keyword evidence="5" id="KW-1185">Reference proteome</keyword>
<dbReference type="InterPro" id="IPR046348">
    <property type="entry name" value="SIS_dom_sf"/>
</dbReference>
<dbReference type="GO" id="GO:0008483">
    <property type="term" value="F:transaminase activity"/>
    <property type="evidence" value="ECO:0007669"/>
    <property type="project" value="UniProtKB-KW"/>
</dbReference>
<dbReference type="Pfam" id="PF01380">
    <property type="entry name" value="SIS"/>
    <property type="match status" value="2"/>
</dbReference>
<dbReference type="AlphaFoldDB" id="A0A4R0PCD0"/>
<evidence type="ECO:0000259" key="3">
    <source>
        <dbReference type="PROSITE" id="PS51464"/>
    </source>
</evidence>
<dbReference type="OrthoDB" id="9761808at2"/>
<sequence>MTASFMSREIAEIPEAAERLLSTSHAAIDEIADSFHQHDPAVLLTIARGSSDHAALFLKYAFEITLGLPCASLGPSLASIYGVVPHTRRAVALAISQSGQSPDIVAMMRAARDGGGLTVALVNTMPSPLAEVSAFAIDLAAGPERSVAATKSFVSSVLAGLALLAAMEPENGLGDGLAAFPKRLSEALNADWSQVADGLENANSLYVLGRGPSLAVAAEVALKFKETCGLHAEAYSSAEVLHGPVELVDRGFPVLALAGCDRASKSVREVADNLADEGAAVHVATSLKGRAPHLSVPAAGHPLLDALIQIVPCYTFIEALARHRGRDPDRPARLAKVTETR</sequence>
<proteinExistence type="predicted"/>
<dbReference type="PANTHER" id="PTHR10937">
    <property type="entry name" value="GLUCOSAMINE--FRUCTOSE-6-PHOSPHATE AMINOTRANSFERASE, ISOMERIZING"/>
    <property type="match status" value="1"/>
</dbReference>
<evidence type="ECO:0000313" key="4">
    <source>
        <dbReference type="EMBL" id="TCD15120.1"/>
    </source>
</evidence>
<dbReference type="Proteomes" id="UP000291301">
    <property type="component" value="Unassembled WGS sequence"/>
</dbReference>
<dbReference type="Gene3D" id="3.40.50.10490">
    <property type="entry name" value="Glucose-6-phosphate isomerase like protein, domain 1"/>
    <property type="match status" value="2"/>
</dbReference>
<feature type="domain" description="SIS" evidence="3">
    <location>
        <begin position="31"/>
        <end position="173"/>
    </location>
</feature>
<organism evidence="4 5">
    <name type="scientific">Oricola cellulosilytica</name>
    <dbReference type="NCBI Taxonomy" id="1429082"/>
    <lineage>
        <taxon>Bacteria</taxon>
        <taxon>Pseudomonadati</taxon>
        <taxon>Pseudomonadota</taxon>
        <taxon>Alphaproteobacteria</taxon>
        <taxon>Hyphomicrobiales</taxon>
        <taxon>Ahrensiaceae</taxon>
        <taxon>Oricola</taxon>
    </lineage>
</organism>